<feature type="transmembrane region" description="Helical" evidence="6">
    <location>
        <begin position="159"/>
        <end position="179"/>
    </location>
</feature>
<proteinExistence type="inferred from homology"/>
<evidence type="ECO:0000256" key="3">
    <source>
        <dbReference type="ARBA" id="ARBA00022989"/>
    </source>
</evidence>
<dbReference type="AlphaFoldDB" id="A0A1V9A255"/>
<comment type="subcellular location">
    <subcellularLocation>
        <location evidence="6">Cell membrane</location>
        <topology evidence="6">Multi-pass membrane protein</topology>
    </subcellularLocation>
    <subcellularLocation>
        <location evidence="1">Membrane</location>
        <topology evidence="1">Multi-pass membrane protein</topology>
    </subcellularLocation>
</comment>
<evidence type="ECO:0000256" key="5">
    <source>
        <dbReference type="ARBA" id="ARBA00023251"/>
    </source>
</evidence>
<protein>
    <recommendedName>
        <fullName evidence="6">Transport permease protein</fullName>
    </recommendedName>
</protein>
<keyword evidence="2 6" id="KW-0812">Transmembrane</keyword>
<keyword evidence="3 6" id="KW-1133">Transmembrane helix</keyword>
<feature type="transmembrane region" description="Helical" evidence="6">
    <location>
        <begin position="21"/>
        <end position="43"/>
    </location>
</feature>
<dbReference type="InterPro" id="IPR047817">
    <property type="entry name" value="ABC2_TM_bact-type"/>
</dbReference>
<keyword evidence="4 6" id="KW-0472">Membrane</keyword>
<dbReference type="Proteomes" id="UP000192591">
    <property type="component" value="Unassembled WGS sequence"/>
</dbReference>
<accession>A0A1V9A255</accession>
<evidence type="ECO:0000259" key="7">
    <source>
        <dbReference type="PROSITE" id="PS51012"/>
    </source>
</evidence>
<keyword evidence="6" id="KW-0813">Transport</keyword>
<feature type="transmembrane region" description="Helical" evidence="6">
    <location>
        <begin position="132"/>
        <end position="152"/>
    </location>
</feature>
<keyword evidence="6" id="KW-1003">Cell membrane</keyword>
<evidence type="ECO:0000256" key="1">
    <source>
        <dbReference type="ARBA" id="ARBA00004141"/>
    </source>
</evidence>
<evidence type="ECO:0000256" key="4">
    <source>
        <dbReference type="ARBA" id="ARBA00023136"/>
    </source>
</evidence>
<comment type="caution">
    <text evidence="6">Lacks conserved residue(s) required for the propagation of feature annotation.</text>
</comment>
<name>A0A1V9A255_SACPI</name>
<dbReference type="EMBL" id="MWIH01000006">
    <property type="protein sequence ID" value="OQO91219.1"/>
    <property type="molecule type" value="Genomic_DNA"/>
</dbReference>
<feature type="domain" description="ABC transmembrane type-2" evidence="7">
    <location>
        <begin position="20"/>
        <end position="247"/>
    </location>
</feature>
<dbReference type="STRING" id="1962155.B1813_14415"/>
<reference evidence="8 9" key="1">
    <citation type="submission" date="2017-02" db="EMBL/GenBank/DDBJ databases">
        <title>Draft genome of Saccharomonospora sp. 154.</title>
        <authorList>
            <person name="Alonso-Carmona G.S."/>
            <person name="De La Haba R."/>
            <person name="Vera-Gargallo B."/>
            <person name="Sandoval-Trujillo A.H."/>
            <person name="Ramirez-Duran N."/>
            <person name="Ventosa A."/>
        </authorList>
    </citation>
    <scope>NUCLEOTIDE SEQUENCE [LARGE SCALE GENOMIC DNA]</scope>
    <source>
        <strain evidence="8 9">LRS4.154</strain>
    </source>
</reference>
<dbReference type="GO" id="GO:0140359">
    <property type="term" value="F:ABC-type transporter activity"/>
    <property type="evidence" value="ECO:0007669"/>
    <property type="project" value="InterPro"/>
</dbReference>
<feature type="transmembrane region" description="Helical" evidence="6">
    <location>
        <begin position="55"/>
        <end position="77"/>
    </location>
</feature>
<dbReference type="PIRSF" id="PIRSF006648">
    <property type="entry name" value="DrrB"/>
    <property type="match status" value="1"/>
</dbReference>
<evidence type="ECO:0000313" key="9">
    <source>
        <dbReference type="Proteomes" id="UP000192591"/>
    </source>
</evidence>
<dbReference type="GO" id="GO:0046677">
    <property type="term" value="P:response to antibiotic"/>
    <property type="evidence" value="ECO:0007669"/>
    <property type="project" value="UniProtKB-KW"/>
</dbReference>
<dbReference type="PROSITE" id="PS51012">
    <property type="entry name" value="ABC_TM2"/>
    <property type="match status" value="1"/>
</dbReference>
<feature type="transmembrane region" description="Helical" evidence="6">
    <location>
        <begin position="221"/>
        <end position="244"/>
    </location>
</feature>
<evidence type="ECO:0000256" key="6">
    <source>
        <dbReference type="RuleBase" id="RU361157"/>
    </source>
</evidence>
<gene>
    <name evidence="8" type="ORF">B1813_14415</name>
</gene>
<dbReference type="Pfam" id="PF01061">
    <property type="entry name" value="ABC2_membrane"/>
    <property type="match status" value="1"/>
</dbReference>
<comment type="caution">
    <text evidence="8">The sequence shown here is derived from an EMBL/GenBank/DDBJ whole genome shotgun (WGS) entry which is preliminary data.</text>
</comment>
<dbReference type="InterPro" id="IPR013525">
    <property type="entry name" value="ABC2_TM"/>
</dbReference>
<dbReference type="InterPro" id="IPR051784">
    <property type="entry name" value="Nod_factor_ABC_transporter"/>
</dbReference>
<sequence>MNEVVLLTQRALRREFRQVDGLIVGVVLPVVLMCAMVGVFGRAIDTGTGLAYVDFVTPAVMLLCAGYGAATTGVGVAEDRKLGLTQRFRTLPIAGWGLPAGQVVASVLRNVLSTAVATAAALLLGFRPDAGVLDWLLVLAVVAGYVLTVAWWSIVWGLLVNSVQAAGAFSFVVLFVPYVSDSFVPVEALPGVLRTVAEYQPMTPLVETLRGLLLGQPVGDAAWLAAAWLAGGCAIAVPLTAVLFRRRGQA</sequence>
<keyword evidence="5" id="KW-0046">Antibiotic resistance</keyword>
<organism evidence="8 9">
    <name type="scientific">Saccharomonospora piscinae</name>
    <dbReference type="NCBI Taxonomy" id="687388"/>
    <lineage>
        <taxon>Bacteria</taxon>
        <taxon>Bacillati</taxon>
        <taxon>Actinomycetota</taxon>
        <taxon>Actinomycetes</taxon>
        <taxon>Pseudonocardiales</taxon>
        <taxon>Pseudonocardiaceae</taxon>
        <taxon>Saccharomonospora</taxon>
    </lineage>
</organism>
<evidence type="ECO:0000256" key="2">
    <source>
        <dbReference type="ARBA" id="ARBA00022692"/>
    </source>
</evidence>
<dbReference type="InterPro" id="IPR000412">
    <property type="entry name" value="ABC_2_transport"/>
</dbReference>
<dbReference type="GO" id="GO:0043190">
    <property type="term" value="C:ATP-binding cassette (ABC) transporter complex"/>
    <property type="evidence" value="ECO:0007669"/>
    <property type="project" value="InterPro"/>
</dbReference>
<comment type="similarity">
    <text evidence="6">Belongs to the ABC-2 integral membrane protein family.</text>
</comment>
<dbReference type="PANTHER" id="PTHR43229:SF2">
    <property type="entry name" value="NODULATION PROTEIN J"/>
    <property type="match status" value="1"/>
</dbReference>
<dbReference type="PANTHER" id="PTHR43229">
    <property type="entry name" value="NODULATION PROTEIN J"/>
    <property type="match status" value="1"/>
</dbReference>
<keyword evidence="9" id="KW-1185">Reference proteome</keyword>
<evidence type="ECO:0000313" key="8">
    <source>
        <dbReference type="EMBL" id="OQO91219.1"/>
    </source>
</evidence>